<dbReference type="EMBL" id="AWWV01011603">
    <property type="protein sequence ID" value="OMO71476.1"/>
    <property type="molecule type" value="Genomic_DNA"/>
</dbReference>
<reference evidence="1 2" key="1">
    <citation type="submission" date="2013-09" db="EMBL/GenBank/DDBJ databases">
        <title>Corchorus capsularis genome sequencing.</title>
        <authorList>
            <person name="Alam M."/>
            <person name="Haque M.S."/>
            <person name="Islam M.S."/>
            <person name="Emdad E.M."/>
            <person name="Islam M.M."/>
            <person name="Ahmed B."/>
            <person name="Halim A."/>
            <person name="Hossen Q.M.M."/>
            <person name="Hossain M.Z."/>
            <person name="Ahmed R."/>
            <person name="Khan M.M."/>
            <person name="Islam R."/>
            <person name="Rashid M.M."/>
            <person name="Khan S.A."/>
            <person name="Rahman M.S."/>
            <person name="Alam M."/>
        </authorList>
    </citation>
    <scope>NUCLEOTIDE SEQUENCE [LARGE SCALE GENOMIC DNA]</scope>
    <source>
        <strain evidence="2">cv. CVL-1</strain>
        <tissue evidence="1">Whole seedling</tissue>
    </source>
</reference>
<sequence length="19" mass="2118">RFGVGVFTHEVLETEPTLS</sequence>
<protein>
    <submittedName>
        <fullName evidence="1">Uncharacterized protein</fullName>
    </submittedName>
</protein>
<feature type="non-terminal residue" evidence="1">
    <location>
        <position position="1"/>
    </location>
</feature>
<accession>A0A1R3HM67</accession>
<comment type="caution">
    <text evidence="1">The sequence shown here is derived from an EMBL/GenBank/DDBJ whole genome shotgun (WGS) entry which is preliminary data.</text>
</comment>
<dbReference type="Proteomes" id="UP000188268">
    <property type="component" value="Unassembled WGS sequence"/>
</dbReference>
<name>A0A1R3HM67_COCAP</name>
<gene>
    <name evidence="1" type="ORF">CCACVL1_18209</name>
</gene>
<proteinExistence type="predicted"/>
<evidence type="ECO:0000313" key="2">
    <source>
        <dbReference type="Proteomes" id="UP000188268"/>
    </source>
</evidence>
<organism evidence="1 2">
    <name type="scientific">Corchorus capsularis</name>
    <name type="common">Jute</name>
    <dbReference type="NCBI Taxonomy" id="210143"/>
    <lineage>
        <taxon>Eukaryota</taxon>
        <taxon>Viridiplantae</taxon>
        <taxon>Streptophyta</taxon>
        <taxon>Embryophyta</taxon>
        <taxon>Tracheophyta</taxon>
        <taxon>Spermatophyta</taxon>
        <taxon>Magnoliopsida</taxon>
        <taxon>eudicotyledons</taxon>
        <taxon>Gunneridae</taxon>
        <taxon>Pentapetalae</taxon>
        <taxon>rosids</taxon>
        <taxon>malvids</taxon>
        <taxon>Malvales</taxon>
        <taxon>Malvaceae</taxon>
        <taxon>Grewioideae</taxon>
        <taxon>Apeibeae</taxon>
        <taxon>Corchorus</taxon>
    </lineage>
</organism>
<keyword evidence="2" id="KW-1185">Reference proteome</keyword>
<dbReference type="AlphaFoldDB" id="A0A1R3HM67"/>
<evidence type="ECO:0000313" key="1">
    <source>
        <dbReference type="EMBL" id="OMO71476.1"/>
    </source>
</evidence>